<keyword evidence="1" id="KW-0812">Transmembrane</keyword>
<protein>
    <recommendedName>
        <fullName evidence="4">DUF4349 domain-containing protein</fullName>
    </recommendedName>
</protein>
<keyword evidence="1" id="KW-1133">Transmembrane helix</keyword>
<dbReference type="AlphaFoldDB" id="A0A2Z2MHJ9"/>
<gene>
    <name evidence="2" type="ORF">A3L01_02040</name>
</gene>
<dbReference type="RefSeq" id="WP_088864235.1">
    <property type="nucleotide sequence ID" value="NZ_CP015101.1"/>
</dbReference>
<accession>A0A2Z2MHJ9</accession>
<organism evidence="2 3">
    <name type="scientific">Thermococcus barossii</name>
    <dbReference type="NCBI Taxonomy" id="54077"/>
    <lineage>
        <taxon>Archaea</taxon>
        <taxon>Methanobacteriati</taxon>
        <taxon>Methanobacteriota</taxon>
        <taxon>Thermococci</taxon>
        <taxon>Thermococcales</taxon>
        <taxon>Thermococcaceae</taxon>
        <taxon>Thermococcus</taxon>
    </lineage>
</organism>
<dbReference type="GeneID" id="33325512"/>
<evidence type="ECO:0008006" key="4">
    <source>
        <dbReference type="Google" id="ProtNLM"/>
    </source>
</evidence>
<sequence length="233" mass="26429">MEGKKNLILAVAPFVIFIVLGSIFAGTYYRETSLAREQLTSMDELEKLGEKNAPSGGLCNIVDIYILVRGQKDASELEEFLRKEGITVEVSRRGERIVTMRGRVALRDVNRIVNKSEKNGWPVFYHNNSDSCTKEISRFKRENEIITAHLDEVSPENREVLMDVVERNEKAIGGIEEDTREWASLEIFVHAGPAYTPQSFHELSGFLAMWGVMLGVPFLMWWLFGSKGKNGKE</sequence>
<keyword evidence="1" id="KW-0472">Membrane</keyword>
<name>A0A2Z2MHJ9_9EURY</name>
<proteinExistence type="predicted"/>
<dbReference type="KEGG" id="tbs:A3L01_02040"/>
<feature type="transmembrane region" description="Helical" evidence="1">
    <location>
        <begin position="203"/>
        <end position="224"/>
    </location>
</feature>
<evidence type="ECO:0000313" key="2">
    <source>
        <dbReference type="EMBL" id="ASJ04205.1"/>
    </source>
</evidence>
<evidence type="ECO:0000313" key="3">
    <source>
        <dbReference type="Proteomes" id="UP000250272"/>
    </source>
</evidence>
<dbReference type="EMBL" id="CP015101">
    <property type="protein sequence ID" value="ASJ04205.1"/>
    <property type="molecule type" value="Genomic_DNA"/>
</dbReference>
<feature type="transmembrane region" description="Helical" evidence="1">
    <location>
        <begin position="7"/>
        <end position="29"/>
    </location>
</feature>
<dbReference type="Proteomes" id="UP000250272">
    <property type="component" value="Chromosome"/>
</dbReference>
<dbReference type="OrthoDB" id="99645at2157"/>
<reference evidence="2 3" key="1">
    <citation type="submission" date="2016-04" db="EMBL/GenBank/DDBJ databases">
        <title>Complete genome sequence of Thermococcus barossii type strain SHCK-94.</title>
        <authorList>
            <person name="Oger P.M."/>
        </authorList>
    </citation>
    <scope>NUCLEOTIDE SEQUENCE [LARGE SCALE GENOMIC DNA]</scope>
    <source>
        <strain evidence="2 3">SHCK-94</strain>
    </source>
</reference>
<keyword evidence="3" id="KW-1185">Reference proteome</keyword>
<evidence type="ECO:0000256" key="1">
    <source>
        <dbReference type="SAM" id="Phobius"/>
    </source>
</evidence>